<evidence type="ECO:0000256" key="1">
    <source>
        <dbReference type="SAM" id="MobiDB-lite"/>
    </source>
</evidence>
<proteinExistence type="predicted"/>
<protein>
    <submittedName>
        <fullName evidence="2">DNA-binding GntR family transcriptional regulator</fullName>
    </submittedName>
</protein>
<organism evidence="2 3">
    <name type="scientific">Ancylobacter tetraedralis</name>
    <dbReference type="NCBI Taxonomy" id="217068"/>
    <lineage>
        <taxon>Bacteria</taxon>
        <taxon>Pseudomonadati</taxon>
        <taxon>Pseudomonadota</taxon>
        <taxon>Alphaproteobacteria</taxon>
        <taxon>Hyphomicrobiales</taxon>
        <taxon>Xanthobacteraceae</taxon>
        <taxon>Ancylobacter</taxon>
    </lineage>
</organism>
<dbReference type="EMBL" id="JACICD010000004">
    <property type="protein sequence ID" value="MBB3771796.1"/>
    <property type="molecule type" value="Genomic_DNA"/>
</dbReference>
<dbReference type="Proteomes" id="UP000533469">
    <property type="component" value="Unassembled WGS sequence"/>
</dbReference>
<accession>A0A839ZAQ1</accession>
<evidence type="ECO:0000313" key="2">
    <source>
        <dbReference type="EMBL" id="MBB3771796.1"/>
    </source>
</evidence>
<gene>
    <name evidence="2" type="ORF">FHS55_002405</name>
</gene>
<keyword evidence="3" id="KW-1185">Reference proteome</keyword>
<keyword evidence="2" id="KW-0238">DNA-binding</keyword>
<feature type="region of interest" description="Disordered" evidence="1">
    <location>
        <begin position="44"/>
        <end position="71"/>
    </location>
</feature>
<dbReference type="RefSeq" id="WP_246340080.1">
    <property type="nucleotide sequence ID" value="NZ_JACICD010000004.1"/>
</dbReference>
<sequence length="137" mass="14722">MALSGMAILPPRGLPDEWAAQLRDAPTRGDLKAGDTISERALRPVRHLPHAAARAAEGAGHEGGSSTRSIAAPGYSPFMTRCWPVYGREAVDEHETIMAAKARAVARLGRRLKEHLRHTAAMVQESLIVPGQSRAAE</sequence>
<dbReference type="AlphaFoldDB" id="A0A839ZAQ1"/>
<evidence type="ECO:0000313" key="3">
    <source>
        <dbReference type="Proteomes" id="UP000533469"/>
    </source>
</evidence>
<comment type="caution">
    <text evidence="2">The sequence shown here is derived from an EMBL/GenBank/DDBJ whole genome shotgun (WGS) entry which is preliminary data.</text>
</comment>
<name>A0A839ZAQ1_9HYPH</name>
<reference evidence="2 3" key="1">
    <citation type="submission" date="2020-08" db="EMBL/GenBank/DDBJ databases">
        <title>Genomic Encyclopedia of Type Strains, Phase IV (KMG-IV): sequencing the most valuable type-strain genomes for metagenomic binning, comparative biology and taxonomic classification.</title>
        <authorList>
            <person name="Goeker M."/>
        </authorList>
    </citation>
    <scope>NUCLEOTIDE SEQUENCE [LARGE SCALE GENOMIC DNA]</scope>
    <source>
        <strain evidence="2 3">DSM 5895</strain>
    </source>
</reference>
<dbReference type="GO" id="GO:0003677">
    <property type="term" value="F:DNA binding"/>
    <property type="evidence" value="ECO:0007669"/>
    <property type="project" value="UniProtKB-KW"/>
</dbReference>